<keyword evidence="2" id="KW-1003">Cell membrane</keyword>
<protein>
    <submittedName>
        <fullName evidence="9">Transmembrane exosortase (Exosortase_EpsH)</fullName>
    </submittedName>
</protein>
<dbReference type="GO" id="GO:0005886">
    <property type="term" value="C:plasma membrane"/>
    <property type="evidence" value="ECO:0007669"/>
    <property type="project" value="UniProtKB-SubCell"/>
</dbReference>
<name>A0A5B9WH15_9BACT</name>
<feature type="transmembrane region" description="Helical" evidence="8">
    <location>
        <begin position="91"/>
        <end position="110"/>
    </location>
</feature>
<dbReference type="NCBIfam" id="TIGR04178">
    <property type="entry name" value="exo_archaeo"/>
    <property type="match status" value="1"/>
</dbReference>
<dbReference type="InterPro" id="IPR019127">
    <property type="entry name" value="Exosortase"/>
</dbReference>
<evidence type="ECO:0000256" key="4">
    <source>
        <dbReference type="ARBA" id="ARBA00022692"/>
    </source>
</evidence>
<keyword evidence="7 8" id="KW-0472">Membrane</keyword>
<evidence type="ECO:0000313" key="10">
    <source>
        <dbReference type="Proteomes" id="UP000324233"/>
    </source>
</evidence>
<geneLocation type="plasmid" evidence="10">
    <name>pojf2_1</name>
</geneLocation>
<dbReference type="AlphaFoldDB" id="A0A5B9WH15"/>
<feature type="transmembrane region" description="Helical" evidence="8">
    <location>
        <begin position="61"/>
        <end position="79"/>
    </location>
</feature>
<evidence type="ECO:0000256" key="3">
    <source>
        <dbReference type="ARBA" id="ARBA00022670"/>
    </source>
</evidence>
<feature type="transmembrane region" description="Helical" evidence="8">
    <location>
        <begin position="143"/>
        <end position="160"/>
    </location>
</feature>
<feature type="transmembrane region" description="Helical" evidence="8">
    <location>
        <begin position="241"/>
        <end position="268"/>
    </location>
</feature>
<keyword evidence="10" id="KW-1185">Reference proteome</keyword>
<feature type="transmembrane region" description="Helical" evidence="8">
    <location>
        <begin position="172"/>
        <end position="195"/>
    </location>
</feature>
<gene>
    <name evidence="9" type="ORF">OJF2_78460</name>
</gene>
<evidence type="ECO:0000256" key="1">
    <source>
        <dbReference type="ARBA" id="ARBA00004651"/>
    </source>
</evidence>
<feature type="transmembrane region" description="Helical" evidence="8">
    <location>
        <begin position="215"/>
        <end position="234"/>
    </location>
</feature>
<evidence type="ECO:0000256" key="5">
    <source>
        <dbReference type="ARBA" id="ARBA00022801"/>
    </source>
</evidence>
<dbReference type="Proteomes" id="UP000324233">
    <property type="component" value="Plasmid pOJF2_1"/>
</dbReference>
<proteinExistence type="predicted"/>
<feature type="transmembrane region" description="Helical" evidence="8">
    <location>
        <begin position="31"/>
        <end position="49"/>
    </location>
</feature>
<keyword evidence="4 8" id="KW-0812">Transmembrane</keyword>
<feature type="transmembrane region" description="Helical" evidence="8">
    <location>
        <begin position="280"/>
        <end position="304"/>
    </location>
</feature>
<evidence type="ECO:0000256" key="7">
    <source>
        <dbReference type="ARBA" id="ARBA00023136"/>
    </source>
</evidence>
<sequence length="338" mass="36966">MARLPSLDAGAMTSNPSPALRDRLQAVEPRLVAMLVGLAGLAWAYWPNLQDLYTTWTHEPNYSHGILVIPIALMIAWQRQGEAKGGEEAGYGPWWSWILLASTLAIRAVAYEQNSQWVETATLIPAVACLMFTLGGWPLLKRVWPAVAFLAFMLPLPRAVNEFITMPLQRLATAGSVYVMLLTGLLVQAQGNIIVVPDAPPESRTLEVAQACNGLSMLMTLAATVTATIILFPLPNWKRLVVFASAIPIALISNIIRIVATGWCYYLMRGDSAHKLAHDWAGYLMMPTALILVGLELLVLSWLGGDEVPEEQQRPIFAIIPQEAGPAAVQKKGRVPEL</sequence>
<feature type="transmembrane region" description="Helical" evidence="8">
    <location>
        <begin position="117"/>
        <end position="137"/>
    </location>
</feature>
<dbReference type="NCBIfam" id="TIGR02602">
    <property type="entry name" value="8TM_EpsH"/>
    <property type="match status" value="1"/>
</dbReference>
<organism evidence="9 10">
    <name type="scientific">Aquisphaera giovannonii</name>
    <dbReference type="NCBI Taxonomy" id="406548"/>
    <lineage>
        <taxon>Bacteria</taxon>
        <taxon>Pseudomonadati</taxon>
        <taxon>Planctomycetota</taxon>
        <taxon>Planctomycetia</taxon>
        <taxon>Isosphaerales</taxon>
        <taxon>Isosphaeraceae</taxon>
        <taxon>Aquisphaera</taxon>
    </lineage>
</organism>
<dbReference type="GO" id="GO:0006508">
    <property type="term" value="P:proteolysis"/>
    <property type="evidence" value="ECO:0007669"/>
    <property type="project" value="UniProtKB-KW"/>
</dbReference>
<dbReference type="InterPro" id="IPR026392">
    <property type="entry name" value="Exo/Archaeosortase_dom"/>
</dbReference>
<dbReference type="GO" id="GO:0008233">
    <property type="term" value="F:peptidase activity"/>
    <property type="evidence" value="ECO:0007669"/>
    <property type="project" value="UniProtKB-KW"/>
</dbReference>
<reference evidence="9 10" key="1">
    <citation type="submission" date="2019-08" db="EMBL/GenBank/DDBJ databases">
        <title>Deep-cultivation of Planctomycetes and their phenomic and genomic characterization uncovers novel biology.</title>
        <authorList>
            <person name="Wiegand S."/>
            <person name="Jogler M."/>
            <person name="Boedeker C."/>
            <person name="Pinto D."/>
            <person name="Vollmers J."/>
            <person name="Rivas-Marin E."/>
            <person name="Kohn T."/>
            <person name="Peeters S.H."/>
            <person name="Heuer A."/>
            <person name="Rast P."/>
            <person name="Oberbeckmann S."/>
            <person name="Bunk B."/>
            <person name="Jeske O."/>
            <person name="Meyerdierks A."/>
            <person name="Storesund J.E."/>
            <person name="Kallscheuer N."/>
            <person name="Luecker S."/>
            <person name="Lage O.M."/>
            <person name="Pohl T."/>
            <person name="Merkel B.J."/>
            <person name="Hornburger P."/>
            <person name="Mueller R.-W."/>
            <person name="Bruemmer F."/>
            <person name="Labrenz M."/>
            <person name="Spormann A.M."/>
            <person name="Op den Camp H."/>
            <person name="Overmann J."/>
            <person name="Amann R."/>
            <person name="Jetten M.S.M."/>
            <person name="Mascher T."/>
            <person name="Medema M.H."/>
            <person name="Devos D.P."/>
            <person name="Kaster A.-K."/>
            <person name="Ovreas L."/>
            <person name="Rohde M."/>
            <person name="Galperin M.Y."/>
            <person name="Jogler C."/>
        </authorList>
    </citation>
    <scope>NUCLEOTIDE SEQUENCE [LARGE SCALE GENOMIC DNA]</scope>
    <source>
        <strain evidence="9 10">OJF2</strain>
        <plasmid evidence="10">pojf2_1</plasmid>
    </source>
</reference>
<dbReference type="Pfam" id="PF09721">
    <property type="entry name" value="Exosortase_EpsH"/>
    <property type="match status" value="1"/>
</dbReference>
<dbReference type="KEGG" id="agv:OJF2_78460"/>
<evidence type="ECO:0000313" key="9">
    <source>
        <dbReference type="EMBL" id="QEH39231.1"/>
    </source>
</evidence>
<comment type="subcellular location">
    <subcellularLocation>
        <location evidence="1">Cell membrane</location>
        <topology evidence="1">Multi-pass membrane protein</topology>
    </subcellularLocation>
</comment>
<dbReference type="InterPro" id="IPR013426">
    <property type="entry name" value="EpsH-like"/>
</dbReference>
<keyword evidence="3" id="KW-0645">Protease</keyword>
<keyword evidence="5" id="KW-0378">Hydrolase</keyword>
<accession>A0A5B9WH15</accession>
<evidence type="ECO:0000256" key="2">
    <source>
        <dbReference type="ARBA" id="ARBA00022475"/>
    </source>
</evidence>
<keyword evidence="9" id="KW-0614">Plasmid</keyword>
<evidence type="ECO:0000256" key="8">
    <source>
        <dbReference type="SAM" id="Phobius"/>
    </source>
</evidence>
<keyword evidence="6 8" id="KW-1133">Transmembrane helix</keyword>
<dbReference type="EMBL" id="CP042998">
    <property type="protein sequence ID" value="QEH39231.1"/>
    <property type="molecule type" value="Genomic_DNA"/>
</dbReference>
<evidence type="ECO:0000256" key="6">
    <source>
        <dbReference type="ARBA" id="ARBA00022989"/>
    </source>
</evidence>